<dbReference type="GO" id="GO:0010181">
    <property type="term" value="F:FMN binding"/>
    <property type="evidence" value="ECO:0007669"/>
    <property type="project" value="TreeGrafter"/>
</dbReference>
<dbReference type="PANTHER" id="PTHR30543">
    <property type="entry name" value="CHROMATE REDUCTASE"/>
    <property type="match status" value="1"/>
</dbReference>
<evidence type="ECO:0000313" key="3">
    <source>
        <dbReference type="Proteomes" id="UP000019491"/>
    </source>
</evidence>
<sequence>MTELKIAIIAGSTRPGRHSRTVADWVLGRAAGRSGVRCGIVDLTDHPLPLFDEAMPPSFGQYQKAHTKAWAATIAPYDGFVFVSPEYNHSTSAALKNALDYLYAEWQNKAAALVGYGSLGGARAVEHLRLICAELQMATVRQQLSFSLFTDFENFTTFAPAARHDDAAATMFTQLENWAGVLKTLRA</sequence>
<dbReference type="Pfam" id="PF03358">
    <property type="entry name" value="FMN_red"/>
    <property type="match status" value="1"/>
</dbReference>
<dbReference type="EMBL" id="BAWF01000022">
    <property type="protein sequence ID" value="GAF45441.1"/>
    <property type="molecule type" value="Genomic_DNA"/>
</dbReference>
<name>X0Q4K7_RHOWR</name>
<dbReference type="Proteomes" id="UP000019491">
    <property type="component" value="Unassembled WGS sequence"/>
</dbReference>
<dbReference type="GO" id="GO:0005829">
    <property type="term" value="C:cytosol"/>
    <property type="evidence" value="ECO:0007669"/>
    <property type="project" value="TreeGrafter"/>
</dbReference>
<dbReference type="Gene3D" id="3.40.50.360">
    <property type="match status" value="1"/>
</dbReference>
<dbReference type="InterPro" id="IPR050712">
    <property type="entry name" value="NAD(P)H-dep_reductase"/>
</dbReference>
<dbReference type="AlphaFoldDB" id="X0Q4K7"/>
<evidence type="ECO:0000259" key="1">
    <source>
        <dbReference type="Pfam" id="PF03358"/>
    </source>
</evidence>
<gene>
    <name evidence="2" type="ORF">RW1_022_00170</name>
</gene>
<reference evidence="2 3" key="1">
    <citation type="submission" date="2014-02" db="EMBL/GenBank/DDBJ databases">
        <title>Whole genome shotgun sequence of Rhodococcus wratislaviensis NBRC 100605.</title>
        <authorList>
            <person name="Hosoyama A."/>
            <person name="Tsuchikane K."/>
            <person name="Yoshida I."/>
            <person name="Ohji S."/>
            <person name="Ichikawa N."/>
            <person name="Yamazoe A."/>
            <person name="Fujita N."/>
        </authorList>
    </citation>
    <scope>NUCLEOTIDE SEQUENCE [LARGE SCALE GENOMIC DNA]</scope>
    <source>
        <strain evidence="2 3">NBRC 100605</strain>
    </source>
</reference>
<evidence type="ECO:0000313" key="2">
    <source>
        <dbReference type="EMBL" id="GAF45441.1"/>
    </source>
</evidence>
<dbReference type="GO" id="GO:0016491">
    <property type="term" value="F:oxidoreductase activity"/>
    <property type="evidence" value="ECO:0007669"/>
    <property type="project" value="InterPro"/>
</dbReference>
<feature type="domain" description="NADPH-dependent FMN reductase-like" evidence="1">
    <location>
        <begin position="5"/>
        <end position="149"/>
    </location>
</feature>
<organism evidence="2 3">
    <name type="scientific">Rhodococcus wratislaviensis NBRC 100605</name>
    <dbReference type="NCBI Taxonomy" id="1219028"/>
    <lineage>
        <taxon>Bacteria</taxon>
        <taxon>Bacillati</taxon>
        <taxon>Actinomycetota</taxon>
        <taxon>Actinomycetes</taxon>
        <taxon>Mycobacteriales</taxon>
        <taxon>Nocardiaceae</taxon>
        <taxon>Rhodococcus</taxon>
    </lineage>
</organism>
<dbReference type="InterPro" id="IPR005025">
    <property type="entry name" value="FMN_Rdtase-like_dom"/>
</dbReference>
<protein>
    <recommendedName>
        <fullName evidence="1">NADPH-dependent FMN reductase-like domain-containing protein</fullName>
    </recommendedName>
</protein>
<dbReference type="InterPro" id="IPR029039">
    <property type="entry name" value="Flavoprotein-like_sf"/>
</dbReference>
<proteinExistence type="predicted"/>
<comment type="caution">
    <text evidence="2">The sequence shown here is derived from an EMBL/GenBank/DDBJ whole genome shotgun (WGS) entry which is preliminary data.</text>
</comment>
<dbReference type="PANTHER" id="PTHR30543:SF21">
    <property type="entry name" value="NAD(P)H-DEPENDENT FMN REDUCTASE LOT6"/>
    <property type="match status" value="1"/>
</dbReference>
<dbReference type="OrthoDB" id="9812295at2"/>
<dbReference type="RefSeq" id="WP_037232011.1">
    <property type="nucleotide sequence ID" value="NZ_BAWF01000022.1"/>
</dbReference>
<dbReference type="SUPFAM" id="SSF52218">
    <property type="entry name" value="Flavoproteins"/>
    <property type="match status" value="1"/>
</dbReference>
<accession>X0Q4K7</accession>
<keyword evidence="3" id="KW-1185">Reference proteome</keyword>